<comment type="subcellular location">
    <subcellularLocation>
        <location evidence="1">Membrane</location>
        <topology evidence="1">Multi-pass membrane protein</topology>
    </subcellularLocation>
</comment>
<dbReference type="SUPFAM" id="SSF90112">
    <property type="entry name" value="Neurotransmitter-gated ion-channel transmembrane pore"/>
    <property type="match status" value="1"/>
</dbReference>
<dbReference type="Proteomes" id="UP000663842">
    <property type="component" value="Unassembled WGS sequence"/>
</dbReference>
<dbReference type="GO" id="GO:0005230">
    <property type="term" value="F:extracellular ligand-gated monoatomic ion channel activity"/>
    <property type="evidence" value="ECO:0007669"/>
    <property type="project" value="InterPro"/>
</dbReference>
<evidence type="ECO:0000256" key="3">
    <source>
        <dbReference type="ARBA" id="ARBA00022989"/>
    </source>
</evidence>
<evidence type="ECO:0000313" key="9">
    <source>
        <dbReference type="Proteomes" id="UP000663842"/>
    </source>
</evidence>
<dbReference type="Pfam" id="PF02931">
    <property type="entry name" value="Neur_chan_LBD"/>
    <property type="match status" value="1"/>
</dbReference>
<dbReference type="PANTHER" id="PTHR18945">
    <property type="entry name" value="NEUROTRANSMITTER GATED ION CHANNEL"/>
    <property type="match status" value="1"/>
</dbReference>
<feature type="compositionally biased region" description="Basic and acidic residues" evidence="5">
    <location>
        <begin position="213"/>
        <end position="223"/>
    </location>
</feature>
<feature type="domain" description="Neurotransmitter-gated ion-channel ligand-binding" evidence="7">
    <location>
        <begin position="2"/>
        <end position="184"/>
    </location>
</feature>
<name>A0A820F6P4_9BILA</name>
<evidence type="ECO:0000256" key="6">
    <source>
        <dbReference type="SAM" id="Phobius"/>
    </source>
</evidence>
<keyword evidence="3 6" id="KW-1133">Transmembrane helix</keyword>
<dbReference type="Gene3D" id="1.20.58.390">
    <property type="entry name" value="Neurotransmitter-gated ion-channel transmembrane domain"/>
    <property type="match status" value="1"/>
</dbReference>
<feature type="compositionally biased region" description="Acidic residues" evidence="5">
    <location>
        <begin position="198"/>
        <end position="212"/>
    </location>
</feature>
<dbReference type="InterPro" id="IPR036719">
    <property type="entry name" value="Neuro-gated_channel_TM_sf"/>
</dbReference>
<dbReference type="GO" id="GO:0016020">
    <property type="term" value="C:membrane"/>
    <property type="evidence" value="ECO:0007669"/>
    <property type="project" value="UniProtKB-SubCell"/>
</dbReference>
<evidence type="ECO:0000256" key="4">
    <source>
        <dbReference type="ARBA" id="ARBA00023136"/>
    </source>
</evidence>
<keyword evidence="4 6" id="KW-0472">Membrane</keyword>
<feature type="region of interest" description="Disordered" evidence="5">
    <location>
        <begin position="196"/>
        <end position="223"/>
    </location>
</feature>
<keyword evidence="2 6" id="KW-0812">Transmembrane</keyword>
<dbReference type="InterPro" id="IPR036734">
    <property type="entry name" value="Neur_chan_lig-bd_sf"/>
</dbReference>
<protein>
    <recommendedName>
        <fullName evidence="7">Neurotransmitter-gated ion-channel ligand-binding domain-containing protein</fullName>
    </recommendedName>
</protein>
<evidence type="ECO:0000256" key="1">
    <source>
        <dbReference type="ARBA" id="ARBA00004141"/>
    </source>
</evidence>
<dbReference type="InterPro" id="IPR038050">
    <property type="entry name" value="Neuro_actylchol_rec"/>
</dbReference>
<evidence type="ECO:0000313" key="8">
    <source>
        <dbReference type="EMBL" id="CAF4256389.1"/>
    </source>
</evidence>
<dbReference type="InterPro" id="IPR006202">
    <property type="entry name" value="Neur_chan_lig-bd"/>
</dbReference>
<proteinExistence type="predicted"/>
<feature type="transmembrane region" description="Helical" evidence="6">
    <location>
        <begin position="310"/>
        <end position="332"/>
    </location>
</feature>
<reference evidence="8" key="1">
    <citation type="submission" date="2021-02" db="EMBL/GenBank/DDBJ databases">
        <authorList>
            <person name="Nowell W R."/>
        </authorList>
    </citation>
    <scope>NUCLEOTIDE SEQUENCE</scope>
</reference>
<feature type="non-terminal residue" evidence="8">
    <location>
        <position position="1"/>
    </location>
</feature>
<sequence>FSKTVGPIKNVNPKLTVYVHVIFLRLGEIDTLNEKYQAQASIEARWPIELNELQLNPTNDDHTRLEKGQRIELPNYAEAHWHPKLYIENSFSELKEQITYSAKKLTYDNKIYVFETREVQGMFWEKLELQHFPSDVQDLSISIASRLFIDTVILASDLKYPSVVNRKVFTDEQKWSLYEHINTKQTFFNKFIFKSKEEEDEEEDDEEEDDEEETKKYCDEANDEHSQDQKHSILTVTCHAARRSSYFYWNAYCLIFLITILSFTAFAIPPHLMANRIQISCTLILTSVTFRWTVNKSCPTISYLTTMDKYGILCLFFLIVECFWHATIGFLIFKNNIPTVTPSIWFTQLDGYAFYTAISIYVIIHIAFVSWLVLVPFKLRKHMKAQSDKYCSLLKEDRANKKKSFAKKSSKRHSGYIHVPVNNQLEI</sequence>
<feature type="transmembrane region" description="Helical" evidence="6">
    <location>
        <begin position="246"/>
        <end position="268"/>
    </location>
</feature>
<evidence type="ECO:0000259" key="7">
    <source>
        <dbReference type="Pfam" id="PF02931"/>
    </source>
</evidence>
<evidence type="ECO:0000256" key="5">
    <source>
        <dbReference type="SAM" id="MobiDB-lite"/>
    </source>
</evidence>
<evidence type="ECO:0000256" key="2">
    <source>
        <dbReference type="ARBA" id="ARBA00022692"/>
    </source>
</evidence>
<dbReference type="EMBL" id="CAJOBF010008483">
    <property type="protein sequence ID" value="CAF4256389.1"/>
    <property type="molecule type" value="Genomic_DNA"/>
</dbReference>
<dbReference type="Gene3D" id="2.70.170.10">
    <property type="entry name" value="Neurotransmitter-gated ion-channel ligand-binding domain"/>
    <property type="match status" value="1"/>
</dbReference>
<feature type="transmembrane region" description="Helical" evidence="6">
    <location>
        <begin position="352"/>
        <end position="374"/>
    </location>
</feature>
<dbReference type="SUPFAM" id="SSF63712">
    <property type="entry name" value="Nicotinic receptor ligand binding domain-like"/>
    <property type="match status" value="1"/>
</dbReference>
<accession>A0A820F6P4</accession>
<comment type="caution">
    <text evidence="8">The sequence shown here is derived from an EMBL/GenBank/DDBJ whole genome shotgun (WGS) entry which is preliminary data.</text>
</comment>
<organism evidence="8 9">
    <name type="scientific">Rotaria magnacalcarata</name>
    <dbReference type="NCBI Taxonomy" id="392030"/>
    <lineage>
        <taxon>Eukaryota</taxon>
        <taxon>Metazoa</taxon>
        <taxon>Spiralia</taxon>
        <taxon>Gnathifera</taxon>
        <taxon>Rotifera</taxon>
        <taxon>Eurotatoria</taxon>
        <taxon>Bdelloidea</taxon>
        <taxon>Philodinida</taxon>
        <taxon>Philodinidae</taxon>
        <taxon>Rotaria</taxon>
    </lineage>
</organism>
<dbReference type="InterPro" id="IPR006201">
    <property type="entry name" value="Neur_channel"/>
</dbReference>
<dbReference type="AlphaFoldDB" id="A0A820F6P4"/>
<dbReference type="GO" id="GO:0004888">
    <property type="term" value="F:transmembrane signaling receptor activity"/>
    <property type="evidence" value="ECO:0007669"/>
    <property type="project" value="InterPro"/>
</dbReference>
<gene>
    <name evidence="8" type="ORF">UXM345_LOCUS31025</name>
</gene>